<name>F0SFR9_RUBBR</name>
<dbReference type="KEGG" id="pbs:Plabr_3949"/>
<dbReference type="Gene3D" id="1.10.1740.10">
    <property type="match status" value="1"/>
</dbReference>
<keyword evidence="2" id="KW-0805">Transcription regulation</keyword>
<evidence type="ECO:0000259" key="6">
    <source>
        <dbReference type="Pfam" id="PF04542"/>
    </source>
</evidence>
<comment type="similarity">
    <text evidence="1">Belongs to the sigma-70 factor family. ECF subfamily.</text>
</comment>
<organism evidence="7 8">
    <name type="scientific">Rubinisphaera brasiliensis (strain ATCC 49424 / DSM 5305 / JCM 21570 / IAM 15109 / NBRC 103401 / IFAM 1448)</name>
    <name type="common">Planctomyces brasiliensis</name>
    <dbReference type="NCBI Taxonomy" id="756272"/>
    <lineage>
        <taxon>Bacteria</taxon>
        <taxon>Pseudomonadati</taxon>
        <taxon>Planctomycetota</taxon>
        <taxon>Planctomycetia</taxon>
        <taxon>Planctomycetales</taxon>
        <taxon>Planctomycetaceae</taxon>
        <taxon>Rubinisphaera</taxon>
    </lineage>
</organism>
<dbReference type="NCBIfam" id="TIGR02937">
    <property type="entry name" value="sigma70-ECF"/>
    <property type="match status" value="1"/>
</dbReference>
<dbReference type="GO" id="GO:0016987">
    <property type="term" value="F:sigma factor activity"/>
    <property type="evidence" value="ECO:0007669"/>
    <property type="project" value="UniProtKB-KW"/>
</dbReference>
<dbReference type="HOGENOM" id="CLU_110231_0_0_0"/>
<keyword evidence="8" id="KW-1185">Reference proteome</keyword>
<dbReference type="GO" id="GO:0006352">
    <property type="term" value="P:DNA-templated transcription initiation"/>
    <property type="evidence" value="ECO:0007669"/>
    <property type="project" value="InterPro"/>
</dbReference>
<evidence type="ECO:0000256" key="3">
    <source>
        <dbReference type="ARBA" id="ARBA00023082"/>
    </source>
</evidence>
<dbReference type="SUPFAM" id="SSF88946">
    <property type="entry name" value="Sigma2 domain of RNA polymerase sigma factors"/>
    <property type="match status" value="1"/>
</dbReference>
<dbReference type="AlphaFoldDB" id="F0SFR9"/>
<dbReference type="InterPro" id="IPR013325">
    <property type="entry name" value="RNA_pol_sigma_r2"/>
</dbReference>
<dbReference type="eggNOG" id="COG1595">
    <property type="taxonomic scope" value="Bacteria"/>
</dbReference>
<dbReference type="GO" id="GO:0003677">
    <property type="term" value="F:DNA binding"/>
    <property type="evidence" value="ECO:0007669"/>
    <property type="project" value="UniProtKB-KW"/>
</dbReference>
<proteinExistence type="inferred from homology"/>
<dbReference type="Pfam" id="PF04542">
    <property type="entry name" value="Sigma70_r2"/>
    <property type="match status" value="1"/>
</dbReference>
<evidence type="ECO:0000256" key="2">
    <source>
        <dbReference type="ARBA" id="ARBA00023015"/>
    </source>
</evidence>
<reference evidence="8" key="1">
    <citation type="submission" date="2011-02" db="EMBL/GenBank/DDBJ databases">
        <title>The complete genome of Planctomyces brasiliensis DSM 5305.</title>
        <authorList>
            <person name="Lucas S."/>
            <person name="Copeland A."/>
            <person name="Lapidus A."/>
            <person name="Bruce D."/>
            <person name="Goodwin L."/>
            <person name="Pitluck S."/>
            <person name="Kyrpides N."/>
            <person name="Mavromatis K."/>
            <person name="Pagani I."/>
            <person name="Ivanova N."/>
            <person name="Ovchinnikova G."/>
            <person name="Lu M."/>
            <person name="Detter J.C."/>
            <person name="Han C."/>
            <person name="Land M."/>
            <person name="Hauser L."/>
            <person name="Markowitz V."/>
            <person name="Cheng J.-F."/>
            <person name="Hugenholtz P."/>
            <person name="Woyke T."/>
            <person name="Wu D."/>
            <person name="Tindall B."/>
            <person name="Pomrenke H.G."/>
            <person name="Brambilla E."/>
            <person name="Klenk H.-P."/>
            <person name="Eisen J.A."/>
        </authorList>
    </citation>
    <scope>NUCLEOTIDE SEQUENCE [LARGE SCALE GENOMIC DNA]</scope>
    <source>
        <strain evidence="8">ATCC 49424 / DSM 5305 / JCM 21570 / NBRC 103401 / IFAM 1448</strain>
    </source>
</reference>
<protein>
    <submittedName>
        <fullName evidence="7">RNA polymerase, sigma-24 subunit, ECF subfamily</fullName>
    </submittedName>
</protein>
<accession>F0SFR9</accession>
<dbReference type="PANTHER" id="PTHR43133">
    <property type="entry name" value="RNA POLYMERASE ECF-TYPE SIGMA FACTO"/>
    <property type="match status" value="1"/>
</dbReference>
<dbReference type="InterPro" id="IPR036388">
    <property type="entry name" value="WH-like_DNA-bd_sf"/>
</dbReference>
<dbReference type="InterPro" id="IPR013324">
    <property type="entry name" value="RNA_pol_sigma_r3/r4-like"/>
</dbReference>
<dbReference type="SUPFAM" id="SSF88659">
    <property type="entry name" value="Sigma3 and sigma4 domains of RNA polymerase sigma factors"/>
    <property type="match status" value="1"/>
</dbReference>
<dbReference type="Proteomes" id="UP000006860">
    <property type="component" value="Chromosome"/>
</dbReference>
<dbReference type="EMBL" id="CP002546">
    <property type="protein sequence ID" value="ADY61526.1"/>
    <property type="molecule type" value="Genomic_DNA"/>
</dbReference>
<dbReference type="InterPro" id="IPR039425">
    <property type="entry name" value="RNA_pol_sigma-70-like"/>
</dbReference>
<feature type="domain" description="RNA polymerase sigma-70 region 2" evidence="6">
    <location>
        <begin position="64"/>
        <end position="119"/>
    </location>
</feature>
<sequence length="229" mass="25364">MGATAAFSLTPGLSTIASRRLDTHTIMAANVSEVDWVSRLRGPEPERSQALAELQDLLVRGLSKSMANRYGGNAFAEDIAQDALIKILAALDQFENRSRFTTWAMTIATRLAISELRRKHYQDVSLDRFTNADGHQVDFAAREDVLAQTSAEKAEVLTTLQDMIEAKLTNKQQLAVRALLEGWPVEVIAKRMDSNRNAVYKLIHDARQQLKVGFEEAGFPAHDVLAAIS</sequence>
<evidence type="ECO:0000256" key="5">
    <source>
        <dbReference type="ARBA" id="ARBA00023163"/>
    </source>
</evidence>
<dbReference type="RefSeq" id="WP_013630243.1">
    <property type="nucleotide sequence ID" value="NC_015174.1"/>
</dbReference>
<evidence type="ECO:0000313" key="7">
    <source>
        <dbReference type="EMBL" id="ADY61526.1"/>
    </source>
</evidence>
<keyword evidence="3" id="KW-0731">Sigma factor</keyword>
<dbReference type="STRING" id="756272.Plabr_3949"/>
<evidence type="ECO:0000256" key="1">
    <source>
        <dbReference type="ARBA" id="ARBA00010641"/>
    </source>
</evidence>
<dbReference type="PANTHER" id="PTHR43133:SF8">
    <property type="entry name" value="RNA POLYMERASE SIGMA FACTOR HI_1459-RELATED"/>
    <property type="match status" value="1"/>
</dbReference>
<evidence type="ECO:0000256" key="4">
    <source>
        <dbReference type="ARBA" id="ARBA00023125"/>
    </source>
</evidence>
<gene>
    <name evidence="7" type="ordered locus">Plabr_3949</name>
</gene>
<keyword evidence="5" id="KW-0804">Transcription</keyword>
<keyword evidence="4" id="KW-0238">DNA-binding</keyword>
<dbReference type="InterPro" id="IPR014284">
    <property type="entry name" value="RNA_pol_sigma-70_dom"/>
</dbReference>
<evidence type="ECO:0000313" key="8">
    <source>
        <dbReference type="Proteomes" id="UP000006860"/>
    </source>
</evidence>
<dbReference type="Gene3D" id="1.10.10.10">
    <property type="entry name" value="Winged helix-like DNA-binding domain superfamily/Winged helix DNA-binding domain"/>
    <property type="match status" value="1"/>
</dbReference>
<dbReference type="InterPro" id="IPR007627">
    <property type="entry name" value="RNA_pol_sigma70_r2"/>
</dbReference>